<feature type="transmembrane region" description="Helical" evidence="6">
    <location>
        <begin position="94"/>
        <end position="113"/>
    </location>
</feature>
<proteinExistence type="predicted"/>
<keyword evidence="2" id="KW-0813">Transport</keyword>
<sequence>MPNEKVANVAVGALSCLFNLFSGFLLPRTAMKPGYKWFQYVMPSYYSLSALAGIQFGDNQDILTVTTKGVASNMTVAAFVKKTYDFHPERKYDFMAGLLVIWAVLQLAIYLTFKYGIRGPHASPLPNKSPFHAIHQAGRSQDRWRADTAPEVQQRGNYIVLTPIRRSVS</sequence>
<dbReference type="AlphaFoldDB" id="A0A8T0XSL0"/>
<evidence type="ECO:0000256" key="2">
    <source>
        <dbReference type="ARBA" id="ARBA00022448"/>
    </source>
</evidence>
<evidence type="ECO:0000259" key="7">
    <source>
        <dbReference type="Pfam" id="PF01061"/>
    </source>
</evidence>
<dbReference type="InterPro" id="IPR013525">
    <property type="entry name" value="ABC2_TM"/>
</dbReference>
<comment type="caution">
    <text evidence="8">The sequence shown here is derived from an EMBL/GenBank/DDBJ whole genome shotgun (WGS) entry which is preliminary data.</text>
</comment>
<dbReference type="GO" id="GO:0016020">
    <property type="term" value="C:membrane"/>
    <property type="evidence" value="ECO:0007669"/>
    <property type="project" value="UniProtKB-SubCell"/>
</dbReference>
<dbReference type="EMBL" id="RCMG01002801">
    <property type="protein sequence ID" value="KAG2806246.1"/>
    <property type="molecule type" value="Genomic_DNA"/>
</dbReference>
<keyword evidence="3 6" id="KW-0812">Transmembrane</keyword>
<feature type="domain" description="ABC-2 type transporter transmembrane" evidence="7">
    <location>
        <begin position="1"/>
        <end position="56"/>
    </location>
</feature>
<evidence type="ECO:0000256" key="3">
    <source>
        <dbReference type="ARBA" id="ARBA00022692"/>
    </source>
</evidence>
<dbReference type="PROSITE" id="PS51257">
    <property type="entry name" value="PROKAR_LIPOPROTEIN"/>
    <property type="match status" value="1"/>
</dbReference>
<dbReference type="PANTHER" id="PTHR19241">
    <property type="entry name" value="ATP-BINDING CASSETTE TRANSPORTER"/>
    <property type="match status" value="1"/>
</dbReference>
<name>A0A8T0XSL0_9STRA</name>
<feature type="transmembrane region" description="Helical" evidence="6">
    <location>
        <begin position="6"/>
        <end position="25"/>
    </location>
</feature>
<keyword evidence="4 6" id="KW-1133">Transmembrane helix</keyword>
<gene>
    <name evidence="8" type="ORF">PC113_g24154</name>
</gene>
<evidence type="ECO:0000256" key="6">
    <source>
        <dbReference type="SAM" id="Phobius"/>
    </source>
</evidence>
<evidence type="ECO:0000313" key="8">
    <source>
        <dbReference type="EMBL" id="KAG2806246.1"/>
    </source>
</evidence>
<keyword evidence="5 6" id="KW-0472">Membrane</keyword>
<evidence type="ECO:0000256" key="4">
    <source>
        <dbReference type="ARBA" id="ARBA00022989"/>
    </source>
</evidence>
<comment type="subcellular location">
    <subcellularLocation>
        <location evidence="1">Membrane</location>
        <topology evidence="1">Multi-pass membrane protein</topology>
    </subcellularLocation>
</comment>
<evidence type="ECO:0000256" key="5">
    <source>
        <dbReference type="ARBA" id="ARBA00023136"/>
    </source>
</evidence>
<dbReference type="Pfam" id="PF01061">
    <property type="entry name" value="ABC2_membrane"/>
    <property type="match status" value="1"/>
</dbReference>
<dbReference type="GO" id="GO:0140359">
    <property type="term" value="F:ABC-type transporter activity"/>
    <property type="evidence" value="ECO:0007669"/>
    <property type="project" value="InterPro"/>
</dbReference>
<reference evidence="8" key="1">
    <citation type="submission" date="2018-10" db="EMBL/GenBank/DDBJ databases">
        <title>Effector identification in a new, highly contiguous assembly of the strawberry crown rot pathogen Phytophthora cactorum.</title>
        <authorList>
            <person name="Armitage A.D."/>
            <person name="Nellist C.F."/>
            <person name="Bates H."/>
            <person name="Vickerstaff R.J."/>
            <person name="Harrison R.J."/>
        </authorList>
    </citation>
    <scope>NUCLEOTIDE SEQUENCE</scope>
    <source>
        <strain evidence="8">15-7</strain>
    </source>
</reference>
<dbReference type="Proteomes" id="UP000735874">
    <property type="component" value="Unassembled WGS sequence"/>
</dbReference>
<evidence type="ECO:0000313" key="9">
    <source>
        <dbReference type="Proteomes" id="UP000735874"/>
    </source>
</evidence>
<organism evidence="8 9">
    <name type="scientific">Phytophthora cactorum</name>
    <dbReference type="NCBI Taxonomy" id="29920"/>
    <lineage>
        <taxon>Eukaryota</taxon>
        <taxon>Sar</taxon>
        <taxon>Stramenopiles</taxon>
        <taxon>Oomycota</taxon>
        <taxon>Peronosporomycetes</taxon>
        <taxon>Peronosporales</taxon>
        <taxon>Peronosporaceae</taxon>
        <taxon>Phytophthora</taxon>
    </lineage>
</organism>
<protein>
    <recommendedName>
        <fullName evidence="7">ABC-2 type transporter transmembrane domain-containing protein</fullName>
    </recommendedName>
</protein>
<evidence type="ECO:0000256" key="1">
    <source>
        <dbReference type="ARBA" id="ARBA00004141"/>
    </source>
</evidence>
<accession>A0A8T0XSL0</accession>